<dbReference type="RefSeq" id="WP_091085109.1">
    <property type="nucleotide sequence ID" value="NZ_FMHT01000003.1"/>
</dbReference>
<dbReference type="GO" id="GO:0004222">
    <property type="term" value="F:metalloendopeptidase activity"/>
    <property type="evidence" value="ECO:0007669"/>
    <property type="project" value="TreeGrafter"/>
</dbReference>
<evidence type="ECO:0000313" key="4">
    <source>
        <dbReference type="EMBL" id="SCL30234.1"/>
    </source>
</evidence>
<dbReference type="InterPro" id="IPR050570">
    <property type="entry name" value="Cell_wall_metabolism_enzyme"/>
</dbReference>
<dbReference type="InterPro" id="IPR011055">
    <property type="entry name" value="Dup_hybrid_motif"/>
</dbReference>
<dbReference type="CDD" id="cd12797">
    <property type="entry name" value="M23_peptidase"/>
    <property type="match status" value="1"/>
</dbReference>
<dbReference type="SUPFAM" id="SSF51261">
    <property type="entry name" value="Duplicated hybrid motif"/>
    <property type="match status" value="1"/>
</dbReference>
<keyword evidence="5" id="KW-1185">Reference proteome</keyword>
<dbReference type="Pfam" id="PF01551">
    <property type="entry name" value="Peptidase_M23"/>
    <property type="match status" value="1"/>
</dbReference>
<evidence type="ECO:0000259" key="3">
    <source>
        <dbReference type="Pfam" id="PF01551"/>
    </source>
</evidence>
<dbReference type="AlphaFoldDB" id="A0A1C6SL12"/>
<accession>A0A1C6SL12</accession>
<keyword evidence="1" id="KW-0732">Signal</keyword>
<dbReference type="PANTHER" id="PTHR21666:SF289">
    <property type="entry name" value="L-ALA--D-GLU ENDOPEPTIDASE"/>
    <property type="match status" value="1"/>
</dbReference>
<feature type="region of interest" description="Disordered" evidence="2">
    <location>
        <begin position="46"/>
        <end position="68"/>
    </location>
</feature>
<dbReference type="Gene3D" id="2.70.70.10">
    <property type="entry name" value="Glucose Permease (Domain IIA)"/>
    <property type="match status" value="1"/>
</dbReference>
<gene>
    <name evidence="4" type="ORF">GA0070616_4034</name>
</gene>
<proteinExistence type="predicted"/>
<dbReference type="PANTHER" id="PTHR21666">
    <property type="entry name" value="PEPTIDASE-RELATED"/>
    <property type="match status" value="1"/>
</dbReference>
<evidence type="ECO:0000256" key="2">
    <source>
        <dbReference type="SAM" id="MobiDB-lite"/>
    </source>
</evidence>
<dbReference type="OrthoDB" id="5245088at2"/>
<dbReference type="Proteomes" id="UP000199699">
    <property type="component" value="Unassembled WGS sequence"/>
</dbReference>
<sequence>MRLAYSTVPLAGVALLVIALSGTVPRPGRSDPAAVAPAHTALAGSIRGGSAPADGAAPAGSARGASVPAGGPALTGSVPAGPALLGPFTVRADARNSVRFRWPLDGVPRPVRRFDPPPQPWLPGHRGVDLAAVPGATVRAAGAGIVLFAGPVAGRPVVTVGHADGLRTTYEPVRPTVRAGDTVPAGALLGELLAGHAGCPAPACLHWGLRRAADYLDPLVLLGLGRVRLLPLTEP</sequence>
<dbReference type="EMBL" id="FMHT01000003">
    <property type="protein sequence ID" value="SCL30234.1"/>
    <property type="molecule type" value="Genomic_DNA"/>
</dbReference>
<organism evidence="4 5">
    <name type="scientific">Micromonospora nigra</name>
    <dbReference type="NCBI Taxonomy" id="145857"/>
    <lineage>
        <taxon>Bacteria</taxon>
        <taxon>Bacillati</taxon>
        <taxon>Actinomycetota</taxon>
        <taxon>Actinomycetes</taxon>
        <taxon>Micromonosporales</taxon>
        <taxon>Micromonosporaceae</taxon>
        <taxon>Micromonospora</taxon>
    </lineage>
</organism>
<dbReference type="InterPro" id="IPR016047">
    <property type="entry name" value="M23ase_b-sheet_dom"/>
</dbReference>
<evidence type="ECO:0000313" key="5">
    <source>
        <dbReference type="Proteomes" id="UP000199699"/>
    </source>
</evidence>
<name>A0A1C6SL12_9ACTN</name>
<feature type="domain" description="M23ase beta-sheet core" evidence="3">
    <location>
        <begin position="124"/>
        <end position="218"/>
    </location>
</feature>
<protein>
    <submittedName>
        <fullName evidence="4">Peptidase family M23</fullName>
    </submittedName>
</protein>
<reference evidence="4 5" key="1">
    <citation type="submission" date="2016-06" db="EMBL/GenBank/DDBJ databases">
        <authorList>
            <person name="Kjaerup R.B."/>
            <person name="Dalgaard T.S."/>
            <person name="Juul-Madsen H.R."/>
        </authorList>
    </citation>
    <scope>NUCLEOTIDE SEQUENCE [LARGE SCALE GENOMIC DNA]</scope>
    <source>
        <strain evidence="4 5">DSM 43818</strain>
    </source>
</reference>
<evidence type="ECO:0000256" key="1">
    <source>
        <dbReference type="ARBA" id="ARBA00022729"/>
    </source>
</evidence>